<dbReference type="AlphaFoldDB" id="A0ABD6QG47"/>
<protein>
    <recommendedName>
        <fullName evidence="4">GAF domain-containing protein</fullName>
    </recommendedName>
</protein>
<proteinExistence type="predicted"/>
<dbReference type="EMBL" id="MBER01000134">
    <property type="protein sequence ID" value="OMC37991.1"/>
    <property type="molecule type" value="Genomic_DNA"/>
</dbReference>
<feature type="transmembrane region" description="Helical" evidence="1">
    <location>
        <begin position="205"/>
        <end position="224"/>
    </location>
</feature>
<evidence type="ECO:0000313" key="3">
    <source>
        <dbReference type="Proteomes" id="UP000187001"/>
    </source>
</evidence>
<evidence type="ECO:0000256" key="1">
    <source>
        <dbReference type="SAM" id="Phobius"/>
    </source>
</evidence>
<evidence type="ECO:0000313" key="2">
    <source>
        <dbReference type="EMBL" id="OMC37991.1"/>
    </source>
</evidence>
<feature type="transmembrane region" description="Helical" evidence="1">
    <location>
        <begin position="128"/>
        <end position="149"/>
    </location>
</feature>
<dbReference type="Proteomes" id="UP000187001">
    <property type="component" value="Unassembled WGS sequence"/>
</dbReference>
<organism evidence="2 3">
    <name type="scientific">Mycolicibacterium fortuitum</name>
    <name type="common">Mycobacterium fortuitum</name>
    <dbReference type="NCBI Taxonomy" id="1766"/>
    <lineage>
        <taxon>Bacteria</taxon>
        <taxon>Bacillati</taxon>
        <taxon>Actinomycetota</taxon>
        <taxon>Actinomycetes</taxon>
        <taxon>Mycobacteriales</taxon>
        <taxon>Mycobacteriaceae</taxon>
        <taxon>Mycolicibacterium</taxon>
    </lineage>
</organism>
<reference evidence="2 3" key="1">
    <citation type="submission" date="2016-07" db="EMBL/GenBank/DDBJ databases">
        <authorList>
            <person name="Sutton G."/>
            <person name="Brinkac L."/>
            <person name="Sanka R."/>
            <person name="Adams M."/>
            <person name="Lau E."/>
            <person name="Kumar A."/>
            <person name="Macaden R."/>
        </authorList>
    </citation>
    <scope>NUCLEOTIDE SEQUENCE [LARGE SCALE GENOMIC DNA]</scope>
    <source>
        <strain evidence="2 3">GA-0871</strain>
    </source>
</reference>
<feature type="transmembrane region" description="Helical" evidence="1">
    <location>
        <begin position="22"/>
        <end position="48"/>
    </location>
</feature>
<accession>A0ABD6QG47</accession>
<evidence type="ECO:0008006" key="4">
    <source>
        <dbReference type="Google" id="ProtNLM"/>
    </source>
</evidence>
<dbReference type="RefSeq" id="WP_076207023.1">
    <property type="nucleotide sequence ID" value="NZ_MBER01000134.1"/>
</dbReference>
<sequence length="422" mass="45888">MTGVAGTAFDEESQGFRVKRRIWGGIVAALGAILIAAGVITSQTLVFMSTSGMTQSLRCGTAFDRDEDAATVYATERAKRDLTEATLRGLGDQILTDPSQHRREASKSTLDLNTECAGALSAKRAWSIGLGSIGVLFVVLGSLLVGLSFRTPQPGKWKSRMQKLVKGARFPTWMLTCPDWVQACLVSASGLTGGFAGLANDAARWTWVGITVIIWIFAILLSVARSVDTARRKDELNTLKADHQTATQNLLGNELHSLAQVTAEAVATDDPIERRSQARVARQALISGAAHLVGTVGTRANLFRLSPAQDEMRLEPLGFAGRGQRSTRVFRAGDKTFDWAMMEKGRFVKSAKDELVGDERDVPYETFLTYPVSIGQDRIHGVLTVDSPKTGDLEEPRDMPIMALLSALIATTYESEKYPKPR</sequence>
<keyword evidence="1" id="KW-0472">Membrane</keyword>
<keyword evidence="1" id="KW-0812">Transmembrane</keyword>
<name>A0ABD6QG47_MYCFO</name>
<feature type="transmembrane region" description="Helical" evidence="1">
    <location>
        <begin position="170"/>
        <end position="199"/>
    </location>
</feature>
<keyword evidence="1" id="KW-1133">Transmembrane helix</keyword>
<gene>
    <name evidence="2" type="ORF">A5742_07875</name>
</gene>
<comment type="caution">
    <text evidence="2">The sequence shown here is derived from an EMBL/GenBank/DDBJ whole genome shotgun (WGS) entry which is preliminary data.</text>
</comment>